<keyword evidence="3" id="KW-1185">Reference proteome</keyword>
<dbReference type="EMBL" id="CP013195">
    <property type="protein sequence ID" value="ALO49632.1"/>
    <property type="molecule type" value="Genomic_DNA"/>
</dbReference>
<dbReference type="KEGG" id="peo:AS203_11505"/>
<evidence type="ECO:0000313" key="3">
    <source>
        <dbReference type="Proteomes" id="UP000056252"/>
    </source>
</evidence>
<evidence type="ECO:0000259" key="1">
    <source>
        <dbReference type="Pfam" id="PF01553"/>
    </source>
</evidence>
<sequence length="379" mass="43215">MTHTAENHYSPGFFDDIRPYNDAEIPAAMHRIANSKLLPKLAAFIFPDTPVDEIRSMLREIKTSDEFQHKVMYDFNVQVIKHSVTQFTCNGLQHLSPSQPYIFVSNHRDIVLDASLLQYALVNAGFPTCEITFGANLMCHPLLIDIGKSNKMFRVERGGNAREFYRSSLHLSQYIHYVLTHKKSSVWIAQRNGRTKNGIDATDQGLINMFSMAGGRDKIQTLSELHIVPVAVSYEWEPCDILKVRELHQARTAKYVKRPGEDIDSILTGILQPKGRVHIEVCEPLTADELLVYRGLSSHEIVNHVAKLIDRRIISHYRLMTNNYLAYDLMHIASRPTAFCTAKERSLFVDRMNSLSDSALREIFLGIYANPVISQRTLK</sequence>
<dbReference type="PANTHER" id="PTHR30068">
    <property type="entry name" value="URONATE ISOMERASE"/>
    <property type="match status" value="1"/>
</dbReference>
<gene>
    <name evidence="2" type="ORF">AS203_11505</name>
</gene>
<dbReference type="GO" id="GO:0016746">
    <property type="term" value="F:acyltransferase activity"/>
    <property type="evidence" value="ECO:0007669"/>
    <property type="project" value="UniProtKB-KW"/>
</dbReference>
<dbReference type="STRING" id="76123.AS203_11505"/>
<evidence type="ECO:0000313" key="2">
    <source>
        <dbReference type="EMBL" id="ALO49632.1"/>
    </source>
</evidence>
<dbReference type="RefSeq" id="WP_025064988.1">
    <property type="nucleotide sequence ID" value="NZ_CP013195.1"/>
</dbReference>
<keyword evidence="2" id="KW-0808">Transferase</keyword>
<feature type="domain" description="Phospholipid/glycerol acyltransferase" evidence="1">
    <location>
        <begin position="87"/>
        <end position="233"/>
    </location>
</feature>
<name>A0A0S2KMW8_9BACT</name>
<dbReference type="GO" id="GO:0019698">
    <property type="term" value="P:D-galacturonate catabolic process"/>
    <property type="evidence" value="ECO:0007669"/>
    <property type="project" value="TreeGrafter"/>
</dbReference>
<dbReference type="AlphaFoldDB" id="A0A0S2KMW8"/>
<dbReference type="SUPFAM" id="SSF69593">
    <property type="entry name" value="Glycerol-3-phosphate (1)-acyltransferase"/>
    <property type="match status" value="1"/>
</dbReference>
<dbReference type="Pfam" id="PF01553">
    <property type="entry name" value="Acyltransferase"/>
    <property type="match status" value="1"/>
</dbReference>
<dbReference type="GO" id="GO:0042840">
    <property type="term" value="P:D-glucuronate catabolic process"/>
    <property type="evidence" value="ECO:0007669"/>
    <property type="project" value="TreeGrafter"/>
</dbReference>
<keyword evidence="2" id="KW-0012">Acyltransferase</keyword>
<accession>A0A0S2KMW8</accession>
<reference evidence="3" key="1">
    <citation type="submission" date="2015-11" db="EMBL/GenBank/DDBJ databases">
        <authorList>
            <person name="Holder M.E."/>
            <person name="Ajami N.J."/>
            <person name="Petrosino J.F."/>
        </authorList>
    </citation>
    <scope>NUCLEOTIDE SEQUENCE [LARGE SCALE GENOMIC DNA]</scope>
    <source>
        <strain evidence="3">F0113</strain>
    </source>
</reference>
<dbReference type="InterPro" id="IPR002123">
    <property type="entry name" value="Plipid/glycerol_acylTrfase"/>
</dbReference>
<protein>
    <submittedName>
        <fullName evidence="2">Acyltransferase</fullName>
    </submittedName>
</protein>
<dbReference type="OrthoDB" id="1078132at2"/>
<dbReference type="eggNOG" id="COG2937">
    <property type="taxonomic scope" value="Bacteria"/>
</dbReference>
<proteinExistence type="predicted"/>
<dbReference type="PANTHER" id="PTHR30068:SF3">
    <property type="entry name" value="PHOSPHOLIPID_GLYCEROL ACYLTRANSFERASE DOMAIN-CONTAINING PROTEIN"/>
    <property type="match status" value="1"/>
</dbReference>
<organism evidence="2 3">
    <name type="scientific">Hoylesella enoeca</name>
    <dbReference type="NCBI Taxonomy" id="76123"/>
    <lineage>
        <taxon>Bacteria</taxon>
        <taxon>Pseudomonadati</taxon>
        <taxon>Bacteroidota</taxon>
        <taxon>Bacteroidia</taxon>
        <taxon>Bacteroidales</taxon>
        <taxon>Prevotellaceae</taxon>
        <taxon>Hoylesella</taxon>
    </lineage>
</organism>
<dbReference type="Proteomes" id="UP000056252">
    <property type="component" value="Chromosome"/>
</dbReference>